<accession>A0A8S0WJZ7</accession>
<feature type="compositionally biased region" description="Basic and acidic residues" evidence="1">
    <location>
        <begin position="182"/>
        <end position="192"/>
    </location>
</feature>
<comment type="caution">
    <text evidence="2">The sequence shown here is derived from an EMBL/GenBank/DDBJ whole genome shotgun (WGS) entry which is preliminary data.</text>
</comment>
<dbReference type="Proteomes" id="UP000467700">
    <property type="component" value="Unassembled WGS sequence"/>
</dbReference>
<feature type="region of interest" description="Disordered" evidence="1">
    <location>
        <begin position="418"/>
        <end position="476"/>
    </location>
</feature>
<dbReference type="PRINTS" id="PR00929">
    <property type="entry name" value="ATHOOK"/>
</dbReference>
<gene>
    <name evidence="2" type="ORF">AAE3_LOCUS1482</name>
</gene>
<organism evidence="2 3">
    <name type="scientific">Cyclocybe aegerita</name>
    <name type="common">Black poplar mushroom</name>
    <name type="synonym">Agrocybe aegerita</name>
    <dbReference type="NCBI Taxonomy" id="1973307"/>
    <lineage>
        <taxon>Eukaryota</taxon>
        <taxon>Fungi</taxon>
        <taxon>Dikarya</taxon>
        <taxon>Basidiomycota</taxon>
        <taxon>Agaricomycotina</taxon>
        <taxon>Agaricomycetes</taxon>
        <taxon>Agaricomycetidae</taxon>
        <taxon>Agaricales</taxon>
        <taxon>Agaricineae</taxon>
        <taxon>Bolbitiaceae</taxon>
        <taxon>Cyclocybe</taxon>
    </lineage>
</organism>
<feature type="compositionally biased region" description="Basic residues" evidence="1">
    <location>
        <begin position="14"/>
        <end position="38"/>
    </location>
</feature>
<dbReference type="GO" id="GO:0003677">
    <property type="term" value="F:DNA binding"/>
    <property type="evidence" value="ECO:0007669"/>
    <property type="project" value="InterPro"/>
</dbReference>
<sequence length="476" mass="50775">MFASDEEEEEKTPAPKKKRATRTGRSSSKGRKSLKGKGKGKEKMVILSSTTDSEGEIINLSNDTLSSDSEDSVKRRVGRPRKASALSGLGPMMASPSISPAQRRVGRPRGSSDAGIAPMVISPIISSAKRKVGRPRRSSEHNLPEASLSAVSPAPRKVGRPRKNLSVDSSLAPALASPFESPARRRVDRPRNSQDSASSSDVPEDVVVSPTRRPLGRPPKSPDVKMIPSAVFTPQAGASTGGRSPEIISLVTGDEAVLPIRPSPQQTQSMLLSPFGSPPLRRPGRPSRSPVSNARAVEVEEHVSPRCGPGRPRRVSEPMSVISISSSTTTSASRRCGRPPKDVAMASSSLASPMVSPKLPKASRGQTTPVVQPFHTQATSYTPQNVAKSSSGESFDFDGLSGSSASDEDFEVFLSRRKRTPLLKQPLSKAPVKPQKPGTSKEPLNDGLERAMKFLSVSRSTRMPFPAKGNAQGQRH</sequence>
<reference evidence="2 3" key="1">
    <citation type="submission" date="2020-01" db="EMBL/GenBank/DDBJ databases">
        <authorList>
            <person name="Gupta K D."/>
        </authorList>
    </citation>
    <scope>NUCLEOTIDE SEQUENCE [LARGE SCALE GENOMIC DNA]</scope>
</reference>
<feature type="region of interest" description="Disordered" evidence="1">
    <location>
        <begin position="1"/>
        <end position="247"/>
    </location>
</feature>
<name>A0A8S0WJZ7_CYCAE</name>
<evidence type="ECO:0000313" key="2">
    <source>
        <dbReference type="EMBL" id="CAA7259202.1"/>
    </source>
</evidence>
<dbReference type="SMART" id="SM00384">
    <property type="entry name" value="AT_hook"/>
    <property type="match status" value="7"/>
</dbReference>
<feature type="region of interest" description="Disordered" evidence="1">
    <location>
        <begin position="260"/>
        <end position="405"/>
    </location>
</feature>
<keyword evidence="3" id="KW-1185">Reference proteome</keyword>
<feature type="compositionally biased region" description="Polar residues" evidence="1">
    <location>
        <begin position="364"/>
        <end position="393"/>
    </location>
</feature>
<feature type="compositionally biased region" description="Low complexity" evidence="1">
    <location>
        <begin position="195"/>
        <end position="209"/>
    </location>
</feature>
<evidence type="ECO:0000256" key="1">
    <source>
        <dbReference type="SAM" id="MobiDB-lite"/>
    </source>
</evidence>
<dbReference type="EMBL" id="CACVBS010000013">
    <property type="protein sequence ID" value="CAA7259202.1"/>
    <property type="molecule type" value="Genomic_DNA"/>
</dbReference>
<dbReference type="InterPro" id="IPR017956">
    <property type="entry name" value="AT_hook_DNA-bd_motif"/>
</dbReference>
<dbReference type="AlphaFoldDB" id="A0A8S0WJZ7"/>
<evidence type="ECO:0000313" key="3">
    <source>
        <dbReference type="Proteomes" id="UP000467700"/>
    </source>
</evidence>
<feature type="compositionally biased region" description="Basic and acidic residues" evidence="1">
    <location>
        <begin position="443"/>
        <end position="452"/>
    </location>
</feature>
<feature type="compositionally biased region" description="Low complexity" evidence="1">
    <location>
        <begin position="320"/>
        <end position="333"/>
    </location>
</feature>
<feature type="compositionally biased region" description="Acidic residues" evidence="1">
    <location>
        <begin position="1"/>
        <end position="10"/>
    </location>
</feature>
<proteinExistence type="predicted"/>
<protein>
    <submittedName>
        <fullName evidence="2">Uncharacterized protein</fullName>
    </submittedName>
</protein>